<evidence type="ECO:0000313" key="2">
    <source>
        <dbReference type="EMBL" id="KAG7094597.1"/>
    </source>
</evidence>
<organism evidence="2 3">
    <name type="scientific">Marasmius oreades</name>
    <name type="common">fairy-ring Marasmius</name>
    <dbReference type="NCBI Taxonomy" id="181124"/>
    <lineage>
        <taxon>Eukaryota</taxon>
        <taxon>Fungi</taxon>
        <taxon>Dikarya</taxon>
        <taxon>Basidiomycota</taxon>
        <taxon>Agaricomycotina</taxon>
        <taxon>Agaricomycetes</taxon>
        <taxon>Agaricomycetidae</taxon>
        <taxon>Agaricales</taxon>
        <taxon>Marasmiineae</taxon>
        <taxon>Marasmiaceae</taxon>
        <taxon>Marasmius</taxon>
    </lineage>
</organism>
<dbReference type="OrthoDB" id="3633556at2759"/>
<keyword evidence="1" id="KW-0472">Membrane</keyword>
<keyword evidence="1" id="KW-1133">Transmembrane helix</keyword>
<feature type="transmembrane region" description="Helical" evidence="1">
    <location>
        <begin position="23"/>
        <end position="45"/>
    </location>
</feature>
<accession>A0A9P7S3U1</accession>
<keyword evidence="1" id="KW-0812">Transmembrane</keyword>
<protein>
    <submittedName>
        <fullName evidence="2">Uncharacterized protein</fullName>
    </submittedName>
</protein>
<evidence type="ECO:0000313" key="3">
    <source>
        <dbReference type="Proteomes" id="UP001049176"/>
    </source>
</evidence>
<evidence type="ECO:0000256" key="1">
    <source>
        <dbReference type="SAM" id="Phobius"/>
    </source>
</evidence>
<dbReference type="KEGG" id="more:E1B28_005422"/>
<dbReference type="GeneID" id="66074498"/>
<reference evidence="2" key="1">
    <citation type="journal article" date="2021" name="Genome Biol. Evol.">
        <title>The assembled and annotated genome of the fairy-ring fungus Marasmius oreades.</title>
        <authorList>
            <person name="Hiltunen M."/>
            <person name="Ament-Velasquez S.L."/>
            <person name="Johannesson H."/>
        </authorList>
    </citation>
    <scope>NUCLEOTIDE SEQUENCE</scope>
    <source>
        <strain evidence="2">03SP1</strain>
    </source>
</reference>
<gene>
    <name evidence="2" type="ORF">E1B28_005422</name>
</gene>
<dbReference type="RefSeq" id="XP_043011067.1">
    <property type="nucleotide sequence ID" value="XM_043149983.1"/>
</dbReference>
<dbReference type="Proteomes" id="UP001049176">
    <property type="component" value="Chromosome 3"/>
</dbReference>
<name>A0A9P7S3U1_9AGAR</name>
<keyword evidence="3" id="KW-1185">Reference proteome</keyword>
<proteinExistence type="predicted"/>
<dbReference type="EMBL" id="CM032183">
    <property type="protein sequence ID" value="KAG7094597.1"/>
    <property type="molecule type" value="Genomic_DNA"/>
</dbReference>
<sequence length="236" mass="26223">MFPAYNRKVHRTIALGIEVLRRVAYIVIVDYVSLIPWFVMLWLMFDLTFIVIEREEPLITAIAWFANPTRVAFHIAAKAVKAVVVPLLRLGLGLILKRILGLNTECRGTPSQMSLFRQFVNSKLLSQKKLRGAFSILDAHYEVVSIYEAMGAKVGRRSYWPGFGINCMDPEPVLEIGDDDVSGSRSEIFTTDGIGSEKVVIGNGAMIADRVVLLLPGTRLGRSNVRKSASSPPLSF</sequence>
<comment type="caution">
    <text evidence="2">The sequence shown here is derived from an EMBL/GenBank/DDBJ whole genome shotgun (WGS) entry which is preliminary data.</text>
</comment>
<dbReference type="AlphaFoldDB" id="A0A9P7S3U1"/>